<dbReference type="Gene3D" id="3.20.20.140">
    <property type="entry name" value="Metal-dependent hydrolases"/>
    <property type="match status" value="1"/>
</dbReference>
<dbReference type="RefSeq" id="WP_120170489.1">
    <property type="nucleotide sequence ID" value="NZ_MCIB01000037.1"/>
</dbReference>
<evidence type="ECO:0000313" key="2">
    <source>
        <dbReference type="EMBL" id="RKD29540.1"/>
    </source>
</evidence>
<accession>A0A419SWF2</accession>
<dbReference type="PANTHER" id="PTHR43135">
    <property type="entry name" value="ALPHA-D-RIBOSE 1-METHYLPHOSPHONATE 5-TRIPHOSPHATE DIPHOSPHATASE"/>
    <property type="match status" value="1"/>
</dbReference>
<protein>
    <submittedName>
        <fullName evidence="2">Amidohydrolase</fullName>
    </submittedName>
</protein>
<name>A0A419SWF2_9FIRM</name>
<dbReference type="EMBL" id="MCIB01000037">
    <property type="protein sequence ID" value="RKD29540.1"/>
    <property type="molecule type" value="Genomic_DNA"/>
</dbReference>
<dbReference type="AlphaFoldDB" id="A0A419SWF2"/>
<feature type="domain" description="Amidohydrolase-related" evidence="1">
    <location>
        <begin position="1"/>
        <end position="290"/>
    </location>
</feature>
<proteinExistence type="predicted"/>
<reference evidence="2 3" key="1">
    <citation type="submission" date="2016-08" db="EMBL/GenBank/DDBJ databases">
        <title>Novel Firmicutes and Novel Genomes.</title>
        <authorList>
            <person name="Poppleton D.I."/>
            <person name="Gribaldo S."/>
        </authorList>
    </citation>
    <scope>NUCLEOTIDE SEQUENCE [LARGE SCALE GENOMIC DNA]</scope>
    <source>
        <strain evidence="2 3">CTT3</strain>
    </source>
</reference>
<gene>
    <name evidence="2" type="ORF">BET03_05640</name>
</gene>
<dbReference type="InterPro" id="IPR032466">
    <property type="entry name" value="Metal_Hydrolase"/>
</dbReference>
<dbReference type="Pfam" id="PF01979">
    <property type="entry name" value="Amidohydro_1"/>
    <property type="match status" value="1"/>
</dbReference>
<keyword evidence="2" id="KW-0378">Hydrolase</keyword>
<dbReference type="InterPro" id="IPR051781">
    <property type="entry name" value="Metallo-dep_Hydrolase"/>
</dbReference>
<comment type="caution">
    <text evidence="2">The sequence shown here is derived from an EMBL/GenBank/DDBJ whole genome shotgun (WGS) entry which is preliminary data.</text>
</comment>
<dbReference type="Proteomes" id="UP000284177">
    <property type="component" value="Unassembled WGS sequence"/>
</dbReference>
<evidence type="ECO:0000313" key="3">
    <source>
        <dbReference type="Proteomes" id="UP000284177"/>
    </source>
</evidence>
<dbReference type="InterPro" id="IPR006680">
    <property type="entry name" value="Amidohydro-rel"/>
</dbReference>
<dbReference type="GO" id="GO:0016787">
    <property type="term" value="F:hydrolase activity"/>
    <property type="evidence" value="ECO:0007669"/>
    <property type="project" value="UniProtKB-KW"/>
</dbReference>
<dbReference type="OrthoDB" id="9797498at2"/>
<keyword evidence="3" id="KW-1185">Reference proteome</keyword>
<organism evidence="2 3">
    <name type="scientific">Thermohalobacter berrensis</name>
    <dbReference type="NCBI Taxonomy" id="99594"/>
    <lineage>
        <taxon>Bacteria</taxon>
        <taxon>Bacillati</taxon>
        <taxon>Bacillota</taxon>
        <taxon>Tissierellia</taxon>
        <taxon>Tissierellales</taxon>
        <taxon>Thermohalobacteraceae</taxon>
        <taxon>Thermohalobacter</taxon>
    </lineage>
</organism>
<dbReference type="PANTHER" id="PTHR43135:SF3">
    <property type="entry name" value="ALPHA-D-RIBOSE 1-METHYLPHOSPHONATE 5-TRIPHOSPHATE DIPHOSPHATASE"/>
    <property type="match status" value="1"/>
</dbReference>
<dbReference type="SUPFAM" id="SSF51556">
    <property type="entry name" value="Metallo-dependent hydrolases"/>
    <property type="match status" value="1"/>
</dbReference>
<evidence type="ECO:0000259" key="1">
    <source>
        <dbReference type="Pfam" id="PF01979"/>
    </source>
</evidence>
<sequence length="302" mass="34441">MIDAHIHITLDGINFKKAREKLKNGNIETIVRNIFKKYKENGIYALRDGGDNLGISNIIRKIAKDEGLIYKSPAYAIYKKGCYGKFLGKAINDLEDFKREFDILKRRGLDHLKIPLTGLVNFRKYQDIGEIAFTLKELKYMVDYAKANGIPVMVHVNSSEAVKIAIKAGVTTIEHGYYITEKELYLMAENDVIWVPTLAPLGNLVIYSDEKFKKELPIIERVYNEQIENVNKAYEMGVKIAVGSDSGAYGVYHVKGFYDEIKHLQRAGIKKEKALEMAYKNGIYALNLNKDEIKYLNQLMGK</sequence>